<organism evidence="1 2">
    <name type="scientific">Hyalomma asiaticum</name>
    <name type="common">Tick</name>
    <dbReference type="NCBI Taxonomy" id="266040"/>
    <lineage>
        <taxon>Eukaryota</taxon>
        <taxon>Metazoa</taxon>
        <taxon>Ecdysozoa</taxon>
        <taxon>Arthropoda</taxon>
        <taxon>Chelicerata</taxon>
        <taxon>Arachnida</taxon>
        <taxon>Acari</taxon>
        <taxon>Parasitiformes</taxon>
        <taxon>Ixodida</taxon>
        <taxon>Ixodoidea</taxon>
        <taxon>Ixodidae</taxon>
        <taxon>Hyalomminae</taxon>
        <taxon>Hyalomma</taxon>
    </lineage>
</organism>
<gene>
    <name evidence="1" type="ORF">HPB50_002345</name>
</gene>
<evidence type="ECO:0000313" key="1">
    <source>
        <dbReference type="EMBL" id="KAH6944215.1"/>
    </source>
</evidence>
<sequence length="552" mass="60504">MKLLKENVIMLTRANEVLNRKVAELVAALDKSNKEVMALKIGLPGRLMPTQQLAEERQCERRQQQLPHQQAERAQTPAPAALQTMAEETVEDETTTAAAGPAPKRRATESLKERRINERLNRMEEQHNATINASNGRFANIDSTQQIMAALQAPGGQIPSQQHHPPQAWIEQQQHQLQKKAVLQQHLEQTTVRPDVIVLQETLAEEVKLPGYKASVSPPSLRGTTGSTGRGACTLVRKGITLEHEVLGTNSPIEHTFIEVVTGKKGRKESTFILNVYSSPAHRKQKFKALLHKANRIASPSNRPVVCGDFNAPNEAWGYGRTLVKGRDLLQDATDLALTLITDPADPTRIGNSVTRDTTPDLAFVRSGGGVNAYTGDFGWRNTGHELGSDHYIVEIAVPLSNGGTGINFSNSVRTHRVTDWDAFRGALPVEKVVIEDIEEWTAGLTERATAAHILWDCVQNPREARTMMTIPPWLMAAAGSDQLEEQTVDFDCPRKATPERNRQVPATTSAQGQARVPEKGGSSEGCSPSRGHHAEVMCGRIAMTPPFVGLG</sequence>
<comment type="caution">
    <text evidence="1">The sequence shown here is derived from an EMBL/GenBank/DDBJ whole genome shotgun (WGS) entry which is preliminary data.</text>
</comment>
<reference evidence="1" key="1">
    <citation type="submission" date="2020-05" db="EMBL/GenBank/DDBJ databases">
        <title>Large-scale comparative analyses of tick genomes elucidate their genetic diversity and vector capacities.</title>
        <authorList>
            <person name="Jia N."/>
            <person name="Wang J."/>
            <person name="Shi W."/>
            <person name="Du L."/>
            <person name="Sun Y."/>
            <person name="Zhan W."/>
            <person name="Jiang J."/>
            <person name="Wang Q."/>
            <person name="Zhang B."/>
            <person name="Ji P."/>
            <person name="Sakyi L.B."/>
            <person name="Cui X."/>
            <person name="Yuan T."/>
            <person name="Jiang B."/>
            <person name="Yang W."/>
            <person name="Lam T.T.-Y."/>
            <person name="Chang Q."/>
            <person name="Ding S."/>
            <person name="Wang X."/>
            <person name="Zhu J."/>
            <person name="Ruan X."/>
            <person name="Zhao L."/>
            <person name="Wei J."/>
            <person name="Que T."/>
            <person name="Du C."/>
            <person name="Cheng J."/>
            <person name="Dai P."/>
            <person name="Han X."/>
            <person name="Huang E."/>
            <person name="Gao Y."/>
            <person name="Liu J."/>
            <person name="Shao H."/>
            <person name="Ye R."/>
            <person name="Li L."/>
            <person name="Wei W."/>
            <person name="Wang X."/>
            <person name="Wang C."/>
            <person name="Yang T."/>
            <person name="Huo Q."/>
            <person name="Li W."/>
            <person name="Guo W."/>
            <person name="Chen H."/>
            <person name="Zhou L."/>
            <person name="Ni X."/>
            <person name="Tian J."/>
            <person name="Zhou Y."/>
            <person name="Sheng Y."/>
            <person name="Liu T."/>
            <person name="Pan Y."/>
            <person name="Xia L."/>
            <person name="Li J."/>
            <person name="Zhao F."/>
            <person name="Cao W."/>
        </authorList>
    </citation>
    <scope>NUCLEOTIDE SEQUENCE</scope>
    <source>
        <strain evidence="1">Hyas-2018</strain>
    </source>
</reference>
<dbReference type="EMBL" id="CM023481">
    <property type="protein sequence ID" value="KAH6944215.1"/>
    <property type="molecule type" value="Genomic_DNA"/>
</dbReference>
<protein>
    <submittedName>
        <fullName evidence="1">Uncharacterized protein</fullName>
    </submittedName>
</protein>
<evidence type="ECO:0000313" key="2">
    <source>
        <dbReference type="Proteomes" id="UP000821845"/>
    </source>
</evidence>
<proteinExistence type="predicted"/>
<keyword evidence="2" id="KW-1185">Reference proteome</keyword>
<accession>A0ACB7TBA0</accession>
<dbReference type="Proteomes" id="UP000821845">
    <property type="component" value="Chromosome 1"/>
</dbReference>
<name>A0ACB7TBA0_HYAAI</name>